<dbReference type="Gene3D" id="2.60.120.180">
    <property type="match status" value="1"/>
</dbReference>
<feature type="compositionally biased region" description="Gly residues" evidence="7">
    <location>
        <begin position="43"/>
        <end position="62"/>
    </location>
</feature>
<evidence type="ECO:0000256" key="8">
    <source>
        <dbReference type="SAM" id="Phobius"/>
    </source>
</evidence>
<dbReference type="PANTHER" id="PTHR34002:SF9">
    <property type="entry name" value="XYLOGLUCAN-SPECIFIC ENDO-BETA-1,4-GLUCANASE A"/>
    <property type="match status" value="1"/>
</dbReference>
<feature type="transmembrane region" description="Helical" evidence="8">
    <location>
        <begin position="6"/>
        <end position="26"/>
    </location>
</feature>
<keyword evidence="6" id="KW-0326">Glycosidase</keyword>
<evidence type="ECO:0000256" key="2">
    <source>
        <dbReference type="ARBA" id="ARBA00037012"/>
    </source>
</evidence>
<dbReference type="GO" id="GO:0000272">
    <property type="term" value="P:polysaccharide catabolic process"/>
    <property type="evidence" value="ECO:0007669"/>
    <property type="project" value="UniProtKB-KW"/>
</dbReference>
<keyword evidence="8" id="KW-0472">Membrane</keyword>
<sequence length="354" mass="37747">MAFRWIVNAGLIAIPIGSTLGVLFGIDASRQASGQSPLFSSGGSSGGTGGSGGGSGGSGGGSWSDSTGGFDLGDHYNETELGVTLSRYCNLSLGVTPPAKGGLSYTYNPNQWGVINADGPNATSSMCMNVTTFLNETYPTKTSAPEWFVTWSYPPGPENQPVHAYPNVEVSKGLPLTLSDLKSLNIDMSWTYALGNLPKDVSDTPQFDSISLNTNVAIDMFFDSLKENATDSTIAEYEIMVWFAHYGNAAQTIGNASGIVDTKVINTTTFNLYYGNHTAGQNVLQHVYTWVASEATELFTGDISPLITALTSKAGARYPSDKDYMGRFGFGSEAYYANQNVTFYVPKLEVDIQT</sequence>
<name>A0A093VSW0_TALMA</name>
<keyword evidence="8" id="KW-0812">Transmembrane</keyword>
<proteinExistence type="inferred from homology"/>
<comment type="caution">
    <text evidence="9">The sequence shown here is derived from an EMBL/GenBank/DDBJ whole genome shotgun (WGS) entry which is preliminary data.</text>
</comment>
<evidence type="ECO:0000313" key="9">
    <source>
        <dbReference type="EMBL" id="KFX49726.1"/>
    </source>
</evidence>
<evidence type="ECO:0000256" key="1">
    <source>
        <dbReference type="ARBA" id="ARBA00005519"/>
    </source>
</evidence>
<evidence type="ECO:0000256" key="4">
    <source>
        <dbReference type="ARBA" id="ARBA00041304"/>
    </source>
</evidence>
<dbReference type="HOGENOM" id="CLU_073364_0_0_1"/>
<gene>
    <name evidence="9" type="ORF">GQ26_0092960</name>
</gene>
<keyword evidence="6" id="KW-0119">Carbohydrate metabolism</keyword>
<keyword evidence="8" id="KW-1133">Transmembrane helix</keyword>
<dbReference type="EC" id="3.2.1.151" evidence="3"/>
<dbReference type="AlphaFoldDB" id="A0A093VSW0"/>
<reference evidence="9" key="1">
    <citation type="journal article" date="2014" name="PLoS Genet.">
        <title>Signature Gene Expression Reveals Novel Clues to the Molecular Mechanisms of Dimorphic Transition in Penicillium marneffei.</title>
        <authorList>
            <person name="Yang E."/>
            <person name="Wang G."/>
            <person name="Cai J."/>
            <person name="Woo P.C."/>
            <person name="Lau S.K."/>
            <person name="Yuen K.-Y."/>
            <person name="Chow W.-N."/>
            <person name="Lin X."/>
        </authorList>
    </citation>
    <scope>NUCLEOTIDE SEQUENCE [LARGE SCALE GENOMIC DNA]</scope>
    <source>
        <strain evidence="9">PM1</strain>
    </source>
</reference>
<dbReference type="GO" id="GO:0033946">
    <property type="term" value="F:xyloglucan-specific endo-beta-1,4-glucanase activity"/>
    <property type="evidence" value="ECO:0007669"/>
    <property type="project" value="UniProtKB-EC"/>
</dbReference>
<evidence type="ECO:0000256" key="3">
    <source>
        <dbReference type="ARBA" id="ARBA00038882"/>
    </source>
</evidence>
<dbReference type="SUPFAM" id="SSF49899">
    <property type="entry name" value="Concanavalin A-like lectins/glucanases"/>
    <property type="match status" value="1"/>
</dbReference>
<evidence type="ECO:0000256" key="6">
    <source>
        <dbReference type="RuleBase" id="RU361163"/>
    </source>
</evidence>
<dbReference type="GO" id="GO:0008810">
    <property type="term" value="F:cellulase activity"/>
    <property type="evidence" value="ECO:0007669"/>
    <property type="project" value="InterPro"/>
</dbReference>
<keyword evidence="6" id="KW-0378">Hydrolase</keyword>
<evidence type="ECO:0000256" key="7">
    <source>
        <dbReference type="SAM" id="MobiDB-lite"/>
    </source>
</evidence>
<dbReference type="InterPro" id="IPR013319">
    <property type="entry name" value="GH11/12"/>
</dbReference>
<organism evidence="9">
    <name type="scientific">Talaromyces marneffei PM1</name>
    <dbReference type="NCBI Taxonomy" id="1077442"/>
    <lineage>
        <taxon>Eukaryota</taxon>
        <taxon>Fungi</taxon>
        <taxon>Dikarya</taxon>
        <taxon>Ascomycota</taxon>
        <taxon>Pezizomycotina</taxon>
        <taxon>Eurotiomycetes</taxon>
        <taxon>Eurotiomycetidae</taxon>
        <taxon>Eurotiales</taxon>
        <taxon>Trichocomaceae</taxon>
        <taxon>Talaromyces</taxon>
        <taxon>Talaromyces sect. Talaromyces</taxon>
    </lineage>
</organism>
<dbReference type="InterPro" id="IPR002594">
    <property type="entry name" value="GH12"/>
</dbReference>
<dbReference type="EMBL" id="JPOX01000009">
    <property type="protein sequence ID" value="KFX49726.1"/>
    <property type="molecule type" value="Genomic_DNA"/>
</dbReference>
<dbReference type="eggNOG" id="ENOG502SH4Y">
    <property type="taxonomic scope" value="Eukaryota"/>
</dbReference>
<keyword evidence="6" id="KW-0624">Polysaccharide degradation</keyword>
<comment type="similarity">
    <text evidence="1 6">Belongs to the glycosyl hydrolase 12 (cellulase H) family.</text>
</comment>
<dbReference type="PANTHER" id="PTHR34002">
    <property type="entry name" value="BLR1656 PROTEIN"/>
    <property type="match status" value="1"/>
</dbReference>
<dbReference type="Pfam" id="PF01670">
    <property type="entry name" value="Glyco_hydro_12"/>
    <property type="match status" value="1"/>
</dbReference>
<dbReference type="InterPro" id="IPR013320">
    <property type="entry name" value="ConA-like_dom_sf"/>
</dbReference>
<protein>
    <recommendedName>
        <fullName evidence="3">xyloglucan-specific endo-beta-1,4-glucanase</fullName>
        <ecNumber evidence="3">3.2.1.151</ecNumber>
    </recommendedName>
    <alternativeName>
        <fullName evidence="4">Xyloglucanase A</fullName>
    </alternativeName>
    <alternativeName>
        <fullName evidence="5">Xyloglucanendohydrolase A</fullName>
    </alternativeName>
</protein>
<accession>A0A093VSW0</accession>
<comment type="catalytic activity">
    <reaction evidence="2">
        <text>xyloglucan + H2O = xyloglucan oligosaccharides.</text>
        <dbReference type="EC" id="3.2.1.151"/>
    </reaction>
</comment>
<feature type="region of interest" description="Disordered" evidence="7">
    <location>
        <begin position="35"/>
        <end position="64"/>
    </location>
</feature>
<evidence type="ECO:0000256" key="5">
    <source>
        <dbReference type="ARBA" id="ARBA00043018"/>
    </source>
</evidence>